<proteinExistence type="predicted"/>
<sequence>MRKIMYKNIVNLTSLTIAFSALTACSALDMDYKLAELNQEKGVITISGKMPKGFKNVTIRNSFSTKSSRCLQRKSWPQDSSKFNHVEKYTFRRTVQIDKNGNYSIKLPTILEGQYCDWYHSYIEMEAEHDYGSDIALDGSLSPSLFKVLIINTVGDNAPPKYYHKLKLDHTINCKKLFRNINMKGVANIEKAKCPYMYPEMDIKDGPYWLWIQDKDIKPNIHLKIDINLPDKIYEYNCIDEPSGYTYCKTTDGEILWEQ</sequence>
<organism evidence="2 3">
    <name type="scientific">Zooshikella harenae</name>
    <dbReference type="NCBI Taxonomy" id="2827238"/>
    <lineage>
        <taxon>Bacteria</taxon>
        <taxon>Pseudomonadati</taxon>
        <taxon>Pseudomonadota</taxon>
        <taxon>Gammaproteobacteria</taxon>
        <taxon>Oceanospirillales</taxon>
        <taxon>Zooshikellaceae</taxon>
        <taxon>Zooshikella</taxon>
    </lineage>
</organism>
<evidence type="ECO:0000256" key="1">
    <source>
        <dbReference type="SAM" id="SignalP"/>
    </source>
</evidence>
<feature type="chain" id="PRO_5047173107" description="Lipoprotein" evidence="1">
    <location>
        <begin position="24"/>
        <end position="259"/>
    </location>
</feature>
<dbReference type="RefSeq" id="WP_215822075.1">
    <property type="nucleotide sequence ID" value="NZ_JAGSOY010000105.1"/>
</dbReference>
<evidence type="ECO:0008006" key="4">
    <source>
        <dbReference type="Google" id="ProtNLM"/>
    </source>
</evidence>
<protein>
    <recommendedName>
        <fullName evidence="4">Lipoprotein</fullName>
    </recommendedName>
</protein>
<dbReference type="PROSITE" id="PS51257">
    <property type="entry name" value="PROKAR_LIPOPROTEIN"/>
    <property type="match status" value="1"/>
</dbReference>
<gene>
    <name evidence="2" type="ORF">KCG35_22315</name>
</gene>
<evidence type="ECO:0000313" key="3">
    <source>
        <dbReference type="Proteomes" id="UP000690515"/>
    </source>
</evidence>
<comment type="caution">
    <text evidence="2">The sequence shown here is derived from an EMBL/GenBank/DDBJ whole genome shotgun (WGS) entry which is preliminary data.</text>
</comment>
<dbReference type="Proteomes" id="UP000690515">
    <property type="component" value="Unassembled WGS sequence"/>
</dbReference>
<keyword evidence="3" id="KW-1185">Reference proteome</keyword>
<feature type="signal peptide" evidence="1">
    <location>
        <begin position="1"/>
        <end position="23"/>
    </location>
</feature>
<evidence type="ECO:0000313" key="2">
    <source>
        <dbReference type="EMBL" id="MBU2713791.1"/>
    </source>
</evidence>
<name>A0ABS5ZKI4_9GAMM</name>
<keyword evidence="1" id="KW-0732">Signal</keyword>
<dbReference type="EMBL" id="JAGSOY010000105">
    <property type="protein sequence ID" value="MBU2713791.1"/>
    <property type="molecule type" value="Genomic_DNA"/>
</dbReference>
<reference evidence="2 3" key="1">
    <citation type="submission" date="2021-04" db="EMBL/GenBank/DDBJ databases">
        <authorList>
            <person name="Pira H."/>
            <person name="Risdian C."/>
            <person name="Wink J."/>
        </authorList>
    </citation>
    <scope>NUCLEOTIDE SEQUENCE [LARGE SCALE GENOMIC DNA]</scope>
    <source>
        <strain evidence="2 3">WH53</strain>
    </source>
</reference>
<accession>A0ABS5ZKI4</accession>